<evidence type="ECO:0008006" key="3">
    <source>
        <dbReference type="Google" id="ProtNLM"/>
    </source>
</evidence>
<organism evidence="2">
    <name type="scientific">Tanacetum cinerariifolium</name>
    <name type="common">Dalmatian daisy</name>
    <name type="synonym">Chrysanthemum cinerariifolium</name>
    <dbReference type="NCBI Taxonomy" id="118510"/>
    <lineage>
        <taxon>Eukaryota</taxon>
        <taxon>Viridiplantae</taxon>
        <taxon>Streptophyta</taxon>
        <taxon>Embryophyta</taxon>
        <taxon>Tracheophyta</taxon>
        <taxon>Spermatophyta</taxon>
        <taxon>Magnoliopsida</taxon>
        <taxon>eudicotyledons</taxon>
        <taxon>Gunneridae</taxon>
        <taxon>Pentapetalae</taxon>
        <taxon>asterids</taxon>
        <taxon>campanulids</taxon>
        <taxon>Asterales</taxon>
        <taxon>Asteraceae</taxon>
        <taxon>Asteroideae</taxon>
        <taxon>Anthemideae</taxon>
        <taxon>Anthemidinae</taxon>
        <taxon>Tanacetum</taxon>
    </lineage>
</organism>
<feature type="region of interest" description="Disordered" evidence="1">
    <location>
        <begin position="1"/>
        <end position="21"/>
    </location>
</feature>
<evidence type="ECO:0000256" key="1">
    <source>
        <dbReference type="SAM" id="MobiDB-lite"/>
    </source>
</evidence>
<dbReference type="PANTHER" id="PTHR33067">
    <property type="entry name" value="RNA-DIRECTED DNA POLYMERASE-RELATED"/>
    <property type="match status" value="1"/>
</dbReference>
<feature type="region of interest" description="Disordered" evidence="1">
    <location>
        <begin position="271"/>
        <end position="297"/>
    </location>
</feature>
<sequence>MMASFFQMNTASTSGSGPLHSNTIANPKVELKAITTRSGLVLDGTSIPMPHPFINPEEDERVEETLTDPKLGEFTIKVLPPLVQKAKPHSQGNYMVHQKDPRHPNIPYPLRKHKEKQQEKDEQKMLKALLSNKEKLLELANTPLNENFSAVILKKLPKKLRDPGKFLIPCGFSELKCKALADLGRPFLRTACALIDIHREEMILGDGDERLTLDMRHDTSRYSNQPQKESINMINIYDDSCEDYHEDLFATNHLRDFVLIKKLINLDSTKDLPPPHNINPLSGSTTSSSPDHLLEDNLADPNDNLFDAIPEMFTNEHAIDYSSPPLYDDDLDEFKSDTIDAYNDPFDSKGEKIKESKLLIDELDLPRLNDFLPFLEYDSFLFKDFFEVDALPSTNNEDKVFNPGILILENLSKVTTRVAPDKNVKKISHASLIIEDFDPPNYELPFHKEVPWS</sequence>
<gene>
    <name evidence="2" type="ORF">Tci_343663</name>
</gene>
<accession>A0A699HG16</accession>
<feature type="compositionally biased region" description="Polar residues" evidence="1">
    <location>
        <begin position="279"/>
        <end position="290"/>
    </location>
</feature>
<protein>
    <recommendedName>
        <fullName evidence="3">Reverse transcriptase domain-containing protein</fullName>
    </recommendedName>
</protein>
<reference evidence="2" key="1">
    <citation type="journal article" date="2019" name="Sci. Rep.">
        <title>Draft genome of Tanacetum cinerariifolium, the natural source of mosquito coil.</title>
        <authorList>
            <person name="Yamashiro T."/>
            <person name="Shiraishi A."/>
            <person name="Satake H."/>
            <person name="Nakayama K."/>
        </authorList>
    </citation>
    <scope>NUCLEOTIDE SEQUENCE</scope>
</reference>
<evidence type="ECO:0000313" key="2">
    <source>
        <dbReference type="EMBL" id="GEX71688.1"/>
    </source>
</evidence>
<dbReference type="EMBL" id="BKCJ010125496">
    <property type="protein sequence ID" value="GEX71688.1"/>
    <property type="molecule type" value="Genomic_DNA"/>
</dbReference>
<dbReference type="PANTHER" id="PTHR33067:SF35">
    <property type="entry name" value="ASPARTIC PEPTIDASE DDI1-TYPE DOMAIN-CONTAINING PROTEIN"/>
    <property type="match status" value="1"/>
</dbReference>
<dbReference type="AlphaFoldDB" id="A0A699HG16"/>
<name>A0A699HG16_TANCI</name>
<comment type="caution">
    <text evidence="2">The sequence shown here is derived from an EMBL/GenBank/DDBJ whole genome shotgun (WGS) entry which is preliminary data.</text>
</comment>
<proteinExistence type="predicted"/>